<dbReference type="AlphaFoldDB" id="M4VCP0"/>
<gene>
    <name evidence="2" type="ORF">A11S_322</name>
</gene>
<feature type="transmembrane region" description="Helical" evidence="1">
    <location>
        <begin position="93"/>
        <end position="116"/>
    </location>
</feature>
<evidence type="ECO:0000313" key="3">
    <source>
        <dbReference type="Proteomes" id="UP000011932"/>
    </source>
</evidence>
<dbReference type="EMBL" id="CP003538">
    <property type="protein sequence ID" value="AGH97157.1"/>
    <property type="molecule type" value="Genomic_DNA"/>
</dbReference>
<feature type="transmembrane region" description="Helical" evidence="1">
    <location>
        <begin position="64"/>
        <end position="86"/>
    </location>
</feature>
<dbReference type="HOGENOM" id="CLU_1641771_0_0_5"/>
<proteinExistence type="predicted"/>
<dbReference type="Proteomes" id="UP000011932">
    <property type="component" value="Chromosome"/>
</dbReference>
<evidence type="ECO:0000313" key="2">
    <source>
        <dbReference type="EMBL" id="AGH97157.1"/>
    </source>
</evidence>
<keyword evidence="1" id="KW-1133">Transmembrane helix</keyword>
<sequence>MDRAIEIWEKLPEWARWILCWPLIVLFTVLSGILIQIIFSSSAWMYGLEGMSPDFFAPRSFSEFWMHGVIIVFQSSVFFFSICYLVPRIQDIVAAIFAIFSTLMNSLGIIGVIITFTDGETTILQCISGTLLMCVGVATALYWAYKIRISIKDGKELADVL</sequence>
<evidence type="ECO:0008006" key="4">
    <source>
        <dbReference type="Google" id="ProtNLM"/>
    </source>
</evidence>
<evidence type="ECO:0000256" key="1">
    <source>
        <dbReference type="SAM" id="Phobius"/>
    </source>
</evidence>
<dbReference type="KEGG" id="man:A11S_322"/>
<organism evidence="2 3">
    <name type="scientific">Micavibrio aeruginosavorus EPB</name>
    <dbReference type="NCBI Taxonomy" id="349215"/>
    <lineage>
        <taxon>Bacteria</taxon>
        <taxon>Pseudomonadati</taxon>
        <taxon>Bdellovibrionota</taxon>
        <taxon>Bdellovibrionia</taxon>
        <taxon>Bdellovibrionales</taxon>
        <taxon>Pseudobdellovibrionaceae</taxon>
        <taxon>Micavibrio</taxon>
    </lineage>
</organism>
<protein>
    <recommendedName>
        <fullName evidence="4">Transmembrane protein</fullName>
    </recommendedName>
</protein>
<keyword evidence="1" id="KW-0472">Membrane</keyword>
<reference evidence="2 3" key="1">
    <citation type="journal article" date="2013" name="ISME J.">
        <title>By their genes ye shall know them: genomic signatures of predatory bacteria.</title>
        <authorList>
            <person name="Pasternak Z."/>
            <person name="Pietrokovski S."/>
            <person name="Rotem O."/>
            <person name="Gophna U."/>
            <person name="Lurie-Weinberger M.N."/>
            <person name="Jurkevitch E."/>
        </authorList>
    </citation>
    <scope>NUCLEOTIDE SEQUENCE [LARGE SCALE GENOMIC DNA]</scope>
    <source>
        <strain evidence="2">EPB</strain>
    </source>
</reference>
<name>M4VCP0_9BACT</name>
<feature type="transmembrane region" description="Helical" evidence="1">
    <location>
        <begin position="122"/>
        <end position="145"/>
    </location>
</feature>
<dbReference type="RefSeq" id="WP_015466716.1">
    <property type="nucleotide sequence ID" value="NC_020812.1"/>
</dbReference>
<keyword evidence="1" id="KW-0812">Transmembrane</keyword>
<feature type="transmembrane region" description="Helical" evidence="1">
    <location>
        <begin position="21"/>
        <end position="44"/>
    </location>
</feature>
<accession>M4VCP0</accession>